<feature type="transmembrane region" description="Helical" evidence="1">
    <location>
        <begin position="161"/>
        <end position="182"/>
    </location>
</feature>
<dbReference type="KEGG" id="mgg:MPLG2_2652"/>
<feature type="transmembrane region" description="Helical" evidence="1">
    <location>
        <begin position="104"/>
        <end position="129"/>
    </location>
</feature>
<feature type="transmembrane region" description="Helical" evidence="1">
    <location>
        <begin position="36"/>
        <end position="60"/>
    </location>
</feature>
<keyword evidence="1" id="KW-0812">Transmembrane</keyword>
<dbReference type="AlphaFoldDB" id="A0A2N9JJD3"/>
<dbReference type="RefSeq" id="WP_105186368.1">
    <property type="nucleotide sequence ID" value="NZ_BAAAGO010000031.1"/>
</dbReference>
<proteinExistence type="predicted"/>
<evidence type="ECO:0000256" key="1">
    <source>
        <dbReference type="SAM" id="Phobius"/>
    </source>
</evidence>
<dbReference type="OrthoDB" id="5145700at2"/>
<reference evidence="2 3" key="1">
    <citation type="submission" date="2018-02" db="EMBL/GenBank/DDBJ databases">
        <authorList>
            <person name="Cohen D.B."/>
            <person name="Kent A.D."/>
        </authorList>
    </citation>
    <scope>NUCLEOTIDE SEQUENCE [LARGE SCALE GENOMIC DNA]</scope>
    <source>
        <strain evidence="2">1</strain>
    </source>
</reference>
<keyword evidence="1" id="KW-1133">Transmembrane helix</keyword>
<name>A0A2N9JJD3_9ACTN</name>
<protein>
    <recommendedName>
        <fullName evidence="4">Yip1 domain-containing protein</fullName>
    </recommendedName>
</protein>
<evidence type="ECO:0000313" key="2">
    <source>
        <dbReference type="EMBL" id="SPD87682.1"/>
    </source>
</evidence>
<dbReference type="EMBL" id="LT985188">
    <property type="protein sequence ID" value="SPD87682.1"/>
    <property type="molecule type" value="Genomic_DNA"/>
</dbReference>
<feature type="transmembrane region" description="Helical" evidence="1">
    <location>
        <begin position="136"/>
        <end position="155"/>
    </location>
</feature>
<organism evidence="2 3">
    <name type="scientific">Micropruina glycogenica</name>
    <dbReference type="NCBI Taxonomy" id="75385"/>
    <lineage>
        <taxon>Bacteria</taxon>
        <taxon>Bacillati</taxon>
        <taxon>Actinomycetota</taxon>
        <taxon>Actinomycetes</taxon>
        <taxon>Propionibacteriales</taxon>
        <taxon>Nocardioidaceae</taxon>
        <taxon>Micropruina</taxon>
    </lineage>
</organism>
<keyword evidence="3" id="KW-1185">Reference proteome</keyword>
<accession>A0A2N9JJD3</accession>
<keyword evidence="1" id="KW-0472">Membrane</keyword>
<gene>
    <name evidence="2" type="ORF">MPLG2_2652</name>
</gene>
<sequence length="218" mass="23817">MTDVGRYLAGLFELIARAYRLDPAALTWVRDQPYSIWLTIGVALLAGISMMTGHAVVLLVNRIHGWRFVAGLVLTSMWLVVLHGVESLLLWGLGSWWAGRDVSYVTVLTGVLVSTAPQIWGFLVLIPYLGSAIGRLLSAWSAVCLWAVTATTFGLGRWPALLLVGVAWLVMYLLSLFVSPLITRGVAALFQRVFGRQFHVSGADVLNGRPLLTTEVLA</sequence>
<evidence type="ECO:0008006" key="4">
    <source>
        <dbReference type="Google" id="ProtNLM"/>
    </source>
</evidence>
<feature type="transmembrane region" description="Helical" evidence="1">
    <location>
        <begin position="72"/>
        <end position="98"/>
    </location>
</feature>
<evidence type="ECO:0000313" key="3">
    <source>
        <dbReference type="Proteomes" id="UP000238164"/>
    </source>
</evidence>
<dbReference type="Proteomes" id="UP000238164">
    <property type="component" value="Chromosome 1"/>
</dbReference>